<feature type="repeat" description="TPR" evidence="1">
    <location>
        <begin position="174"/>
        <end position="207"/>
    </location>
</feature>
<comment type="caution">
    <text evidence="2">The sequence shown here is derived from an EMBL/GenBank/DDBJ whole genome shotgun (WGS) entry which is preliminary data.</text>
</comment>
<evidence type="ECO:0000256" key="1">
    <source>
        <dbReference type="PROSITE-ProRule" id="PRU00339"/>
    </source>
</evidence>
<feature type="repeat" description="TPR" evidence="1">
    <location>
        <begin position="140"/>
        <end position="173"/>
    </location>
</feature>
<dbReference type="InterPro" id="IPR019734">
    <property type="entry name" value="TPR_rpt"/>
</dbReference>
<reference evidence="2 3" key="1">
    <citation type="submission" date="2012-08" db="EMBL/GenBank/DDBJ databases">
        <authorList>
            <person name="Harkins D.M."/>
            <person name="Durkin A.S."/>
            <person name="Selengut J.D."/>
            <person name="Sanka R."/>
            <person name="DePew J."/>
            <person name="Purushe J."/>
            <person name="Matthias M.A."/>
            <person name="Vinetz J.M."/>
            <person name="Sutton G.G."/>
            <person name="Nelson W.C."/>
            <person name="Fouts D.E."/>
        </authorList>
    </citation>
    <scope>NUCLEOTIDE SEQUENCE [LARGE SCALE GENOMIC DNA]</scope>
    <source>
        <strain evidence="2 3">MMD4847</strain>
    </source>
</reference>
<dbReference type="SUPFAM" id="SSF48452">
    <property type="entry name" value="TPR-like"/>
    <property type="match status" value="1"/>
</dbReference>
<name>A0ABN0H7H8_9LEPT</name>
<dbReference type="EMBL" id="AHOM02000009">
    <property type="protein sequence ID" value="EJZ41554.1"/>
    <property type="molecule type" value="Genomic_DNA"/>
</dbReference>
<dbReference type="PANTHER" id="PTHR12558:SF13">
    <property type="entry name" value="CELL DIVISION CYCLE PROTEIN 27 HOMOLOG"/>
    <property type="match status" value="1"/>
</dbReference>
<evidence type="ECO:0000313" key="2">
    <source>
        <dbReference type="EMBL" id="EJZ41554.1"/>
    </source>
</evidence>
<sequence>MRPMRTISLLKEYLQGLNFAKSLCIFLFLIFPNIAFAQFKIGDSEYAGILWGENDFLDPEFYQDGSLARSEQDFIVAAGRHWKGAPPPSKASFEYEGKQIVNCGIFNNEAVGLLQSADPKKREKAISMLEAGMRFDPSFFAFRYNLGRAYHIEKKYQKAIFQYEYAIAEVPKYYRTYIHLGVLYELLNEQIQAVIYYKKAVELNQFQTEALVLLAEHYIRTDLKNRAQIYIKKALSIDQNSPDAKLGLARLEIMGGRDYYAYKIFRNTDLYDDQGKKRPYNKKFHFYFAETASKIGDYVTAAKEYEELLKFPNDPFFTEFSLKIIERRRDLAKRFAEIKAADEEAEKEGQ</sequence>
<dbReference type="Proteomes" id="UP000018720">
    <property type="component" value="Unassembled WGS sequence"/>
</dbReference>
<evidence type="ECO:0000313" key="3">
    <source>
        <dbReference type="Proteomes" id="UP000018720"/>
    </source>
</evidence>
<keyword evidence="3" id="KW-1185">Reference proteome</keyword>
<dbReference type="Gene3D" id="1.25.40.10">
    <property type="entry name" value="Tetratricopeptide repeat domain"/>
    <property type="match status" value="1"/>
</dbReference>
<dbReference type="Pfam" id="PF13181">
    <property type="entry name" value="TPR_8"/>
    <property type="match status" value="2"/>
</dbReference>
<accession>A0ABN0H7H8</accession>
<keyword evidence="1" id="KW-0802">TPR repeat</keyword>
<protein>
    <submittedName>
        <fullName evidence="2">Tetratricopeptide repeat protein</fullName>
    </submittedName>
</protein>
<organism evidence="2 3">
    <name type="scientific">Leptospira licerasiae str. MMD4847</name>
    <dbReference type="NCBI Taxonomy" id="1049971"/>
    <lineage>
        <taxon>Bacteria</taxon>
        <taxon>Pseudomonadati</taxon>
        <taxon>Spirochaetota</taxon>
        <taxon>Spirochaetia</taxon>
        <taxon>Leptospirales</taxon>
        <taxon>Leptospiraceae</taxon>
        <taxon>Leptospira</taxon>
    </lineage>
</organism>
<proteinExistence type="predicted"/>
<gene>
    <name evidence="2" type="ORF">LEP1GSC178_3900</name>
</gene>
<dbReference type="PROSITE" id="PS50005">
    <property type="entry name" value="TPR"/>
    <property type="match status" value="2"/>
</dbReference>
<dbReference type="SMART" id="SM00028">
    <property type="entry name" value="TPR"/>
    <property type="match status" value="3"/>
</dbReference>
<dbReference type="InterPro" id="IPR011990">
    <property type="entry name" value="TPR-like_helical_dom_sf"/>
</dbReference>
<dbReference type="PANTHER" id="PTHR12558">
    <property type="entry name" value="CELL DIVISION CYCLE 16,23,27"/>
    <property type="match status" value="1"/>
</dbReference>